<evidence type="ECO:0000313" key="2">
    <source>
        <dbReference type="Proteomes" id="UP000184063"/>
    </source>
</evidence>
<dbReference type="AlphaFoldDB" id="A0A1M3TXH2"/>
<organism evidence="1 2">
    <name type="scientific">Aspergillus luchuensis (strain CBS 106.47)</name>
    <dbReference type="NCBI Taxonomy" id="1137211"/>
    <lineage>
        <taxon>Eukaryota</taxon>
        <taxon>Fungi</taxon>
        <taxon>Dikarya</taxon>
        <taxon>Ascomycota</taxon>
        <taxon>Pezizomycotina</taxon>
        <taxon>Eurotiomycetes</taxon>
        <taxon>Eurotiomycetidae</taxon>
        <taxon>Eurotiales</taxon>
        <taxon>Aspergillaceae</taxon>
        <taxon>Aspergillus</taxon>
        <taxon>Aspergillus subgen. Circumdati</taxon>
    </lineage>
</organism>
<dbReference type="VEuPathDB" id="FungiDB:ASPFODRAFT_203910"/>
<gene>
    <name evidence="1" type="ORF">ASPFODRAFT_203910</name>
</gene>
<accession>A0A1M3TXH2</accession>
<dbReference type="EMBL" id="KV878237">
    <property type="protein sequence ID" value="OJZ91483.1"/>
    <property type="molecule type" value="Genomic_DNA"/>
</dbReference>
<name>A0A1M3TXH2_ASPLC</name>
<proteinExistence type="predicted"/>
<dbReference type="Proteomes" id="UP000184063">
    <property type="component" value="Unassembled WGS sequence"/>
</dbReference>
<dbReference type="PROSITE" id="PS51257">
    <property type="entry name" value="PROKAR_LIPOPROTEIN"/>
    <property type="match status" value="1"/>
</dbReference>
<evidence type="ECO:0000313" key="1">
    <source>
        <dbReference type="EMBL" id="OJZ91483.1"/>
    </source>
</evidence>
<protein>
    <submittedName>
        <fullName evidence="1">Uncharacterized protein</fullName>
    </submittedName>
</protein>
<reference evidence="2" key="1">
    <citation type="journal article" date="2017" name="Genome Biol.">
        <title>Comparative genomics reveals high biological diversity and specific adaptations in the industrially and medically important fungal genus Aspergillus.</title>
        <authorList>
            <person name="de Vries R.P."/>
            <person name="Riley R."/>
            <person name="Wiebenga A."/>
            <person name="Aguilar-Osorio G."/>
            <person name="Amillis S."/>
            <person name="Uchima C.A."/>
            <person name="Anderluh G."/>
            <person name="Asadollahi M."/>
            <person name="Askin M."/>
            <person name="Barry K."/>
            <person name="Battaglia E."/>
            <person name="Bayram O."/>
            <person name="Benocci T."/>
            <person name="Braus-Stromeyer S.A."/>
            <person name="Caldana C."/>
            <person name="Canovas D."/>
            <person name="Cerqueira G.C."/>
            <person name="Chen F."/>
            <person name="Chen W."/>
            <person name="Choi C."/>
            <person name="Clum A."/>
            <person name="Dos Santos R.A."/>
            <person name="Damasio A.R."/>
            <person name="Diallinas G."/>
            <person name="Emri T."/>
            <person name="Fekete E."/>
            <person name="Flipphi M."/>
            <person name="Freyberg S."/>
            <person name="Gallo A."/>
            <person name="Gournas C."/>
            <person name="Habgood R."/>
            <person name="Hainaut M."/>
            <person name="Harispe M.L."/>
            <person name="Henrissat B."/>
            <person name="Hilden K.S."/>
            <person name="Hope R."/>
            <person name="Hossain A."/>
            <person name="Karabika E."/>
            <person name="Karaffa L."/>
            <person name="Karanyi Z."/>
            <person name="Krasevec N."/>
            <person name="Kuo A."/>
            <person name="Kusch H."/>
            <person name="LaButti K."/>
            <person name="Lagendijk E.L."/>
            <person name="Lapidus A."/>
            <person name="Levasseur A."/>
            <person name="Lindquist E."/>
            <person name="Lipzen A."/>
            <person name="Logrieco A.F."/>
            <person name="MacCabe A."/>
            <person name="Maekelae M.R."/>
            <person name="Malavazi I."/>
            <person name="Melin P."/>
            <person name="Meyer V."/>
            <person name="Mielnichuk N."/>
            <person name="Miskei M."/>
            <person name="Molnar A.P."/>
            <person name="Mule G."/>
            <person name="Ngan C.Y."/>
            <person name="Orejas M."/>
            <person name="Orosz E."/>
            <person name="Ouedraogo J.P."/>
            <person name="Overkamp K.M."/>
            <person name="Park H.-S."/>
            <person name="Perrone G."/>
            <person name="Piumi F."/>
            <person name="Punt P.J."/>
            <person name="Ram A.F."/>
            <person name="Ramon A."/>
            <person name="Rauscher S."/>
            <person name="Record E."/>
            <person name="Riano-Pachon D.M."/>
            <person name="Robert V."/>
            <person name="Roehrig J."/>
            <person name="Ruller R."/>
            <person name="Salamov A."/>
            <person name="Salih N.S."/>
            <person name="Samson R.A."/>
            <person name="Sandor E."/>
            <person name="Sanguinetti M."/>
            <person name="Schuetze T."/>
            <person name="Sepcic K."/>
            <person name="Shelest E."/>
            <person name="Sherlock G."/>
            <person name="Sophianopoulou V."/>
            <person name="Squina F.M."/>
            <person name="Sun H."/>
            <person name="Susca A."/>
            <person name="Todd R.B."/>
            <person name="Tsang A."/>
            <person name="Unkles S.E."/>
            <person name="van de Wiele N."/>
            <person name="van Rossen-Uffink D."/>
            <person name="Oliveira J.V."/>
            <person name="Vesth T.C."/>
            <person name="Visser J."/>
            <person name="Yu J.-H."/>
            <person name="Zhou M."/>
            <person name="Andersen M.R."/>
            <person name="Archer D.B."/>
            <person name="Baker S.E."/>
            <person name="Benoit I."/>
            <person name="Brakhage A.A."/>
            <person name="Braus G.H."/>
            <person name="Fischer R."/>
            <person name="Frisvad J.C."/>
            <person name="Goldman G.H."/>
            <person name="Houbraken J."/>
            <person name="Oakley B."/>
            <person name="Pocsi I."/>
            <person name="Scazzocchio C."/>
            <person name="Seiboth B."/>
            <person name="vanKuyk P.A."/>
            <person name="Wortman J."/>
            <person name="Dyer P.S."/>
            <person name="Grigoriev I.V."/>
        </authorList>
    </citation>
    <scope>NUCLEOTIDE SEQUENCE [LARGE SCALE GENOMIC DNA]</scope>
    <source>
        <strain evidence="2">CBS 106.47</strain>
    </source>
</reference>
<sequence>MGRRSIPPRPSVPSFSLSAGSCFASGKSRLLVIPSEVAVSNPLGLGGHVTCARQSREILEYNYDFF</sequence>